<dbReference type="OrthoDB" id="5422202at2"/>
<evidence type="ECO:0000256" key="1">
    <source>
        <dbReference type="SAM" id="MobiDB-lite"/>
    </source>
</evidence>
<reference evidence="2 3" key="1">
    <citation type="submission" date="2018-11" db="EMBL/GenBank/DDBJ databases">
        <authorList>
            <person name="Na S.W."/>
            <person name="Baik M."/>
        </authorList>
    </citation>
    <scope>NUCLEOTIDE SEQUENCE [LARGE SCALE GENOMIC DNA]</scope>
    <source>
        <strain evidence="2 3">E39</strain>
    </source>
</reference>
<feature type="compositionally biased region" description="Basic and acidic residues" evidence="1">
    <location>
        <begin position="613"/>
        <end position="625"/>
    </location>
</feature>
<organism evidence="2 3">
    <name type="scientific">Pseudoprevotella muciniphila</name>
    <dbReference type="NCBI Taxonomy" id="2133944"/>
    <lineage>
        <taxon>Bacteria</taxon>
        <taxon>Pseudomonadati</taxon>
        <taxon>Bacteroidota</taxon>
        <taxon>Bacteroidia</taxon>
        <taxon>Bacteroidales</taxon>
        <taxon>Prevotellaceae</taxon>
        <taxon>Pseudoprevotella</taxon>
    </lineage>
</organism>
<feature type="compositionally biased region" description="Acidic residues" evidence="1">
    <location>
        <begin position="631"/>
        <end position="647"/>
    </location>
</feature>
<sequence length="663" mass="76093">MPAEETPTEEAPAEKETEEEPKEDAPKESKVEESSLAESSTEETPAEELPAEPEYTTKEEVIARLKAIADNEEQIDRQHLEVLKQVYYRIHNAEVLAAREAFVEAGGVAEEFTPTVDPTEEEFKAEMNRVKEMRAKAAEQVGQEKEANLKRKLEIIDRVKEMTVDADVADKSYKEFKELQAEWKTIGEVPEGKATEIWKSYQMEVEKFYDLLRLNYEFRNYDFKKNLEIKTAICEAAERLADVEDPVSAFHQLQQLHQQFRETGPVAKDLREEVWTRFKAASTVVNKRHQEHFETLKAQEEENLAKKTALCEKMEALDLEKLKTFGDWDKKTKEVLDLQAEWKTIGFTPRKVNAKIFERFRTACDNFFQKKSEYFKQLRETWAANLAEKTKLCEEAEALKDSTDWTATTNKMIELQKQWKTIGPTAHKVSEAVWKRFNDACNAFFNAKNAVLGNQREEENANLEKKNAIIAELEKILAEGAENAQEKVHELTAQWGEIGHVPFRKKDAIYKKYREALDRLRTEFHINAGRRNVENFRNRMAEKGGSQLERELSRLKATLESKEDEIKNYETNLSFFSSKSKTGNALVDDIQRKIGRLKEDLKIIQEKIAAVKEQIKNGGKPKEEPATAAEAPEESEAPTAEAAEEATVEVAAEPEVTKEEAAE</sequence>
<protein>
    <submittedName>
        <fullName evidence="2">DUF349 domain-containing protein</fullName>
    </submittedName>
</protein>
<feature type="compositionally biased region" description="Basic and acidic residues" evidence="1">
    <location>
        <begin position="23"/>
        <end position="33"/>
    </location>
</feature>
<evidence type="ECO:0000313" key="2">
    <source>
        <dbReference type="EMBL" id="QFQ13796.1"/>
    </source>
</evidence>
<dbReference type="AlphaFoldDB" id="A0A5P8E9Y7"/>
<dbReference type="InterPro" id="IPR007139">
    <property type="entry name" value="DUF349"/>
</dbReference>
<keyword evidence="3" id="KW-1185">Reference proteome</keyword>
<evidence type="ECO:0000313" key="3">
    <source>
        <dbReference type="Proteomes" id="UP000249375"/>
    </source>
</evidence>
<gene>
    <name evidence="2" type="ORF">C7Y71_010695</name>
</gene>
<name>A0A5P8E9Y7_9BACT</name>
<dbReference type="KEGG" id="alq:C7Y71_010695"/>
<feature type="region of interest" description="Disordered" evidence="1">
    <location>
        <begin position="613"/>
        <end position="663"/>
    </location>
</feature>
<dbReference type="Pfam" id="PF03993">
    <property type="entry name" value="DUF349"/>
    <property type="match status" value="5"/>
</dbReference>
<dbReference type="EMBL" id="CP033459">
    <property type="protein sequence ID" value="QFQ13796.1"/>
    <property type="molecule type" value="Genomic_DNA"/>
</dbReference>
<accession>A0A5P8E9Y7</accession>
<feature type="region of interest" description="Disordered" evidence="1">
    <location>
        <begin position="1"/>
        <end position="58"/>
    </location>
</feature>
<feature type="compositionally biased region" description="Acidic residues" evidence="1">
    <location>
        <begin position="40"/>
        <end position="51"/>
    </location>
</feature>
<proteinExistence type="predicted"/>
<dbReference type="Proteomes" id="UP000249375">
    <property type="component" value="Chromosome"/>
</dbReference>